<evidence type="ECO:0000256" key="1">
    <source>
        <dbReference type="SAM" id="SignalP"/>
    </source>
</evidence>
<name>A0A9P6TGE4_9BASI</name>
<evidence type="ECO:0000313" key="3">
    <source>
        <dbReference type="Proteomes" id="UP000886653"/>
    </source>
</evidence>
<gene>
    <name evidence="2" type="ORF">CROQUDRAFT_713786</name>
</gene>
<feature type="chain" id="PRO_5040299777" evidence="1">
    <location>
        <begin position="20"/>
        <end position="750"/>
    </location>
</feature>
<keyword evidence="1" id="KW-0732">Signal</keyword>
<dbReference type="EMBL" id="MU167225">
    <property type="protein sequence ID" value="KAG0149693.1"/>
    <property type="molecule type" value="Genomic_DNA"/>
</dbReference>
<dbReference type="Proteomes" id="UP000886653">
    <property type="component" value="Unassembled WGS sequence"/>
</dbReference>
<accession>A0A9P6TGE4</accession>
<reference evidence="2" key="1">
    <citation type="submission" date="2013-11" db="EMBL/GenBank/DDBJ databases">
        <title>Genome sequence of the fusiform rust pathogen reveals effectors for host alternation and coevolution with pine.</title>
        <authorList>
            <consortium name="DOE Joint Genome Institute"/>
            <person name="Smith K."/>
            <person name="Pendleton A."/>
            <person name="Kubisiak T."/>
            <person name="Anderson C."/>
            <person name="Salamov A."/>
            <person name="Aerts A."/>
            <person name="Riley R."/>
            <person name="Clum A."/>
            <person name="Lindquist E."/>
            <person name="Ence D."/>
            <person name="Campbell M."/>
            <person name="Kronenberg Z."/>
            <person name="Feau N."/>
            <person name="Dhillon B."/>
            <person name="Hamelin R."/>
            <person name="Burleigh J."/>
            <person name="Smith J."/>
            <person name="Yandell M."/>
            <person name="Nelson C."/>
            <person name="Grigoriev I."/>
            <person name="Davis J."/>
        </authorList>
    </citation>
    <scope>NUCLEOTIDE SEQUENCE</scope>
    <source>
        <strain evidence="2">G11</strain>
    </source>
</reference>
<evidence type="ECO:0000313" key="2">
    <source>
        <dbReference type="EMBL" id="KAG0149693.1"/>
    </source>
</evidence>
<organism evidence="2 3">
    <name type="scientific">Cronartium quercuum f. sp. fusiforme G11</name>
    <dbReference type="NCBI Taxonomy" id="708437"/>
    <lineage>
        <taxon>Eukaryota</taxon>
        <taxon>Fungi</taxon>
        <taxon>Dikarya</taxon>
        <taxon>Basidiomycota</taxon>
        <taxon>Pucciniomycotina</taxon>
        <taxon>Pucciniomycetes</taxon>
        <taxon>Pucciniales</taxon>
        <taxon>Coleosporiaceae</taxon>
        <taxon>Cronartium</taxon>
    </lineage>
</organism>
<sequence length="750" mass="85898">MNRLFTLVVLLVALHSTFSTLLSNKGLESVSNVLPYDMEMAHRLEAPPPWDVVQPYEEWQKSALGEKGELIKPKKETDPVNKRANTFQKLEKSLKDIADAQSKISDYFQNGKNDFEVEKKILNDGKMLLEELYFLQEKTRGVRAIKVKRGFWFNLKTKLFSIGNWFNRLFTFTAFRKGASAKKKAQSAYRYLNRIKKFDNLSASRTDLTNVQKVIVRVLEHKSSMGTPKEEFDLLAIELARTEDLEKIKDQKLRELALEELLLFDQENHVSVPTSVKRAISELEDMKERITSREAFNKFVEELSPTWMKTGTRDVIKLVLARISTRAFLRFSKRLRKSGGEQQDGKLFLKKLSDARDLRNPQSSLTAEEKNLMYANTYNSELGEPKLDMFEKAYTIFELEKIAVTKRYLSEKDITDSVLKSSLSKKIKARSSEKENLEGLSESDKQLINSYAEDYDTMSDFLKKQNENTYALFQFDVVELLSDSLKRIYNSPQHKKFEVIAKKLRGDHIDSVEMTAALTLAQGPKSRSARIILKESKLRVPYKEIISAEERTANEFAERLAKPNQDLPEELQKSVMAILQGKKGAKQKTQVPKSDELERMLNEMTKEEGEEIKTIINRASPGSLVGIEIQGDDKVKLSTIISNVWKRSQLDPDPNMAEVEEIYAAKKAAELSFKAKIIGKLRYQNHSAVTTKEALEKVAEQVEETLAQVPRKENAVKREFFKVKGWDIKLTGGSQALLSELEKKKLVDLS</sequence>
<keyword evidence="3" id="KW-1185">Reference proteome</keyword>
<proteinExistence type="predicted"/>
<dbReference type="AlphaFoldDB" id="A0A9P6TGE4"/>
<feature type="signal peptide" evidence="1">
    <location>
        <begin position="1"/>
        <end position="19"/>
    </location>
</feature>
<protein>
    <submittedName>
        <fullName evidence="2">Uncharacterized protein</fullName>
    </submittedName>
</protein>
<comment type="caution">
    <text evidence="2">The sequence shown here is derived from an EMBL/GenBank/DDBJ whole genome shotgun (WGS) entry which is preliminary data.</text>
</comment>